<comment type="caution">
    <text evidence="3">The sequence shown here is derived from an EMBL/GenBank/DDBJ whole genome shotgun (WGS) entry which is preliminary data.</text>
</comment>
<dbReference type="PANTHER" id="PTHR46390">
    <property type="entry name" value="MANNOSE-1-PHOSPHATE GUANYLYLTRANSFERASE"/>
    <property type="match status" value="1"/>
</dbReference>
<sequence>MYVLILAGGGGTRLWPLSREHSPKQFLKIFDGKSLFQHTLERARRLVPASRIYISTAQKYLSYVKKEAADIPDENIIGEPMRRDTALAQGLGALIIHQRDPRAIIINLASDHLISPVSKFVSDMQLAAKFAAQDKFVTVGIRPRFPHTGMGHIQVRGTTGVRFVEKPSLELAEEYTASGNFLWNANLYVWPAKLILDLLKKYSPKTTAFFPRIAAAIGTDSEKQVLQAAFQMAPTISIDYAVSEKIQNFVCIKASFTWSDIGDWSEVQDNLPADAMGNVILGTRGRGEHIGVNSRKNLLVLDKQLIVTVGVENMLIVDTPEAILICNVNDDQAVKQVHQILKEQKLLKYL</sequence>
<gene>
    <name evidence="3" type="ORF">UY11_C0026G0002</name>
</gene>
<dbReference type="Pfam" id="PF00483">
    <property type="entry name" value="NTP_transferase"/>
    <property type="match status" value="1"/>
</dbReference>
<evidence type="ECO:0000313" key="4">
    <source>
        <dbReference type="Proteomes" id="UP000034265"/>
    </source>
</evidence>
<dbReference type="SUPFAM" id="SSF159283">
    <property type="entry name" value="Guanosine diphospho-D-mannose pyrophosphorylase/mannose-6-phosphate isomerase linker domain"/>
    <property type="match status" value="1"/>
</dbReference>
<dbReference type="CDD" id="cd02509">
    <property type="entry name" value="GDP-M1P_Guanylyltransferase"/>
    <property type="match status" value="1"/>
</dbReference>
<feature type="domain" description="MannoseP isomerase/GMP-like beta-helix" evidence="2">
    <location>
        <begin position="287"/>
        <end position="337"/>
    </location>
</feature>
<dbReference type="Proteomes" id="UP000034265">
    <property type="component" value="Unassembled WGS sequence"/>
</dbReference>
<dbReference type="InterPro" id="IPR049577">
    <property type="entry name" value="GMPP_N"/>
</dbReference>
<keyword evidence="3" id="KW-0808">Transferase</keyword>
<dbReference type="Gene3D" id="3.90.550.10">
    <property type="entry name" value="Spore Coat Polysaccharide Biosynthesis Protein SpsA, Chain A"/>
    <property type="match status" value="1"/>
</dbReference>
<dbReference type="Pfam" id="PF22640">
    <property type="entry name" value="ManC_GMP_beta-helix"/>
    <property type="match status" value="1"/>
</dbReference>
<dbReference type="InterPro" id="IPR051161">
    <property type="entry name" value="Mannose-6P_isomerase_type2"/>
</dbReference>
<dbReference type="InterPro" id="IPR029044">
    <property type="entry name" value="Nucleotide-diphossugar_trans"/>
</dbReference>
<feature type="domain" description="Nucleotidyl transferase" evidence="1">
    <location>
        <begin position="4"/>
        <end position="267"/>
    </location>
</feature>
<dbReference type="PANTHER" id="PTHR46390:SF1">
    <property type="entry name" value="MANNOSE-1-PHOSPHATE GUANYLYLTRANSFERASE"/>
    <property type="match status" value="1"/>
</dbReference>
<dbReference type="InterPro" id="IPR005835">
    <property type="entry name" value="NTP_transferase_dom"/>
</dbReference>
<dbReference type="InterPro" id="IPR054566">
    <property type="entry name" value="ManC/GMP-like_b-helix"/>
</dbReference>
<keyword evidence="3" id="KW-0548">Nucleotidyltransferase</keyword>
<accession>A0A0G1WLW4</accession>
<protein>
    <submittedName>
        <fullName evidence="3">Mannose-1-phosphate guanylyltransferase (GDP)</fullName>
    </submittedName>
</protein>
<evidence type="ECO:0000313" key="3">
    <source>
        <dbReference type="EMBL" id="KKU83180.1"/>
    </source>
</evidence>
<reference evidence="3 4" key="1">
    <citation type="journal article" date="2015" name="Nature">
        <title>rRNA introns, odd ribosomes, and small enigmatic genomes across a large radiation of phyla.</title>
        <authorList>
            <person name="Brown C.T."/>
            <person name="Hug L.A."/>
            <person name="Thomas B.C."/>
            <person name="Sharon I."/>
            <person name="Castelle C.J."/>
            <person name="Singh A."/>
            <person name="Wilkins M.J."/>
            <person name="Williams K.H."/>
            <person name="Banfield J.F."/>
        </authorList>
    </citation>
    <scope>NUCLEOTIDE SEQUENCE [LARGE SCALE GENOMIC DNA]</scope>
</reference>
<organism evidence="3 4">
    <name type="scientific">Candidatus Amesbacteria bacterium GW2011_GWC2_47_8</name>
    <dbReference type="NCBI Taxonomy" id="1618367"/>
    <lineage>
        <taxon>Bacteria</taxon>
        <taxon>Candidatus Amesiibacteriota</taxon>
    </lineage>
</organism>
<evidence type="ECO:0000259" key="2">
    <source>
        <dbReference type="Pfam" id="PF22640"/>
    </source>
</evidence>
<dbReference type="SUPFAM" id="SSF53448">
    <property type="entry name" value="Nucleotide-diphospho-sugar transferases"/>
    <property type="match status" value="1"/>
</dbReference>
<dbReference type="GO" id="GO:0009298">
    <property type="term" value="P:GDP-mannose biosynthetic process"/>
    <property type="evidence" value="ECO:0007669"/>
    <property type="project" value="TreeGrafter"/>
</dbReference>
<dbReference type="AlphaFoldDB" id="A0A0G1WLW4"/>
<evidence type="ECO:0000259" key="1">
    <source>
        <dbReference type="Pfam" id="PF00483"/>
    </source>
</evidence>
<proteinExistence type="predicted"/>
<name>A0A0G1WLW4_9BACT</name>
<dbReference type="EMBL" id="LCOT01000026">
    <property type="protein sequence ID" value="KKU83180.1"/>
    <property type="molecule type" value="Genomic_DNA"/>
</dbReference>
<dbReference type="GO" id="GO:0004475">
    <property type="term" value="F:mannose-1-phosphate guanylyltransferase (GTP) activity"/>
    <property type="evidence" value="ECO:0007669"/>
    <property type="project" value="InterPro"/>
</dbReference>